<name>A0A418VWV9_9PROT</name>
<keyword evidence="1" id="KW-0805">Transcription regulation</keyword>
<evidence type="ECO:0000313" key="5">
    <source>
        <dbReference type="EMBL" id="RJF81637.1"/>
    </source>
</evidence>
<keyword evidence="2" id="KW-0238">DNA-binding</keyword>
<dbReference type="GO" id="GO:0005886">
    <property type="term" value="C:plasma membrane"/>
    <property type="evidence" value="ECO:0007669"/>
    <property type="project" value="TreeGrafter"/>
</dbReference>
<protein>
    <recommendedName>
        <fullName evidence="4">Cyclic nucleotide-binding domain-containing protein</fullName>
    </recommendedName>
</protein>
<dbReference type="InterPro" id="IPR014710">
    <property type="entry name" value="RmlC-like_jellyroll"/>
</dbReference>
<dbReference type="EMBL" id="QYUL01000002">
    <property type="protein sequence ID" value="RJF81637.1"/>
    <property type="molecule type" value="Genomic_DNA"/>
</dbReference>
<organism evidence="5 6">
    <name type="scientific">Azospirillum cavernae</name>
    <dbReference type="NCBI Taxonomy" id="2320860"/>
    <lineage>
        <taxon>Bacteria</taxon>
        <taxon>Pseudomonadati</taxon>
        <taxon>Pseudomonadota</taxon>
        <taxon>Alphaproteobacteria</taxon>
        <taxon>Rhodospirillales</taxon>
        <taxon>Azospirillaceae</taxon>
        <taxon>Azospirillum</taxon>
    </lineage>
</organism>
<dbReference type="InterPro" id="IPR050818">
    <property type="entry name" value="KCNH_animal-type"/>
</dbReference>
<accession>A0A418VWV9</accession>
<evidence type="ECO:0000256" key="3">
    <source>
        <dbReference type="ARBA" id="ARBA00023163"/>
    </source>
</evidence>
<dbReference type="PROSITE" id="PS00888">
    <property type="entry name" value="CNMP_BINDING_1"/>
    <property type="match status" value="1"/>
</dbReference>
<gene>
    <name evidence="5" type="ORF">D3877_16025</name>
</gene>
<sequence>MLTEQQFNTITACPLLSHVAGACLWKLVESVHVQHFAARQLIVREGDPGDDLYIVESGSVLVTSRDVRLALLEWPAPIGDLGIFADRPRTATAIAETDCTLLRIATPDLMDALRLTPEVWEGVALWFAEFAYAKAMDEKVRTHNLRSQLARLLLSRADPATGAVSLTQIELAEILAVRRSTIQRHLDAFRVAGLITRSGRVAILDHQGLEREGLL</sequence>
<dbReference type="Gene3D" id="1.10.10.10">
    <property type="entry name" value="Winged helix-like DNA-binding domain superfamily/Winged helix DNA-binding domain"/>
    <property type="match status" value="1"/>
</dbReference>
<dbReference type="AlphaFoldDB" id="A0A418VWV9"/>
<dbReference type="PANTHER" id="PTHR10217">
    <property type="entry name" value="VOLTAGE AND LIGAND GATED POTASSIUM CHANNEL"/>
    <property type="match status" value="1"/>
</dbReference>
<dbReference type="SUPFAM" id="SSF51206">
    <property type="entry name" value="cAMP-binding domain-like"/>
    <property type="match status" value="1"/>
</dbReference>
<evidence type="ECO:0000256" key="1">
    <source>
        <dbReference type="ARBA" id="ARBA00023015"/>
    </source>
</evidence>
<dbReference type="GO" id="GO:0006355">
    <property type="term" value="P:regulation of DNA-templated transcription"/>
    <property type="evidence" value="ECO:0007669"/>
    <property type="project" value="InterPro"/>
</dbReference>
<dbReference type="SMART" id="SM00100">
    <property type="entry name" value="cNMP"/>
    <property type="match status" value="1"/>
</dbReference>
<dbReference type="CDD" id="cd00038">
    <property type="entry name" value="CAP_ED"/>
    <property type="match status" value="1"/>
</dbReference>
<dbReference type="InterPro" id="IPR018490">
    <property type="entry name" value="cNMP-bd_dom_sf"/>
</dbReference>
<dbReference type="InterPro" id="IPR018488">
    <property type="entry name" value="cNMP-bd_CS"/>
</dbReference>
<dbReference type="Gene3D" id="2.60.120.10">
    <property type="entry name" value="Jelly Rolls"/>
    <property type="match status" value="1"/>
</dbReference>
<dbReference type="GO" id="GO:0003677">
    <property type="term" value="F:DNA binding"/>
    <property type="evidence" value="ECO:0007669"/>
    <property type="project" value="UniProtKB-KW"/>
</dbReference>
<keyword evidence="3" id="KW-0804">Transcription</keyword>
<dbReference type="GO" id="GO:0005249">
    <property type="term" value="F:voltage-gated potassium channel activity"/>
    <property type="evidence" value="ECO:0007669"/>
    <property type="project" value="TreeGrafter"/>
</dbReference>
<dbReference type="Pfam" id="PF00027">
    <property type="entry name" value="cNMP_binding"/>
    <property type="match status" value="1"/>
</dbReference>
<feature type="domain" description="Cyclic nucleotide-binding" evidence="4">
    <location>
        <begin position="15"/>
        <end position="104"/>
    </location>
</feature>
<dbReference type="PROSITE" id="PS50042">
    <property type="entry name" value="CNMP_BINDING_3"/>
    <property type="match status" value="1"/>
</dbReference>
<dbReference type="Proteomes" id="UP000283458">
    <property type="component" value="Unassembled WGS sequence"/>
</dbReference>
<evidence type="ECO:0000256" key="2">
    <source>
        <dbReference type="ARBA" id="ARBA00023125"/>
    </source>
</evidence>
<dbReference type="PANTHER" id="PTHR10217:SF435">
    <property type="entry name" value="POTASSIUM VOLTAGE-GATED CHANNEL PROTEIN EAG"/>
    <property type="match status" value="1"/>
</dbReference>
<dbReference type="InterPro" id="IPR012318">
    <property type="entry name" value="HTH_CRP"/>
</dbReference>
<keyword evidence="6" id="KW-1185">Reference proteome</keyword>
<dbReference type="InterPro" id="IPR036390">
    <property type="entry name" value="WH_DNA-bd_sf"/>
</dbReference>
<dbReference type="InterPro" id="IPR036388">
    <property type="entry name" value="WH-like_DNA-bd_sf"/>
</dbReference>
<dbReference type="InterPro" id="IPR000595">
    <property type="entry name" value="cNMP-bd_dom"/>
</dbReference>
<proteinExistence type="predicted"/>
<reference evidence="5 6" key="1">
    <citation type="submission" date="2018-09" db="EMBL/GenBank/DDBJ databases">
        <authorList>
            <person name="Zhu H."/>
        </authorList>
    </citation>
    <scope>NUCLEOTIDE SEQUENCE [LARGE SCALE GENOMIC DNA]</scope>
    <source>
        <strain evidence="5 6">K2W22B-5</strain>
    </source>
</reference>
<dbReference type="Pfam" id="PF13545">
    <property type="entry name" value="HTH_Crp_2"/>
    <property type="match status" value="1"/>
</dbReference>
<evidence type="ECO:0000313" key="6">
    <source>
        <dbReference type="Proteomes" id="UP000283458"/>
    </source>
</evidence>
<dbReference type="GO" id="GO:0042391">
    <property type="term" value="P:regulation of membrane potential"/>
    <property type="evidence" value="ECO:0007669"/>
    <property type="project" value="TreeGrafter"/>
</dbReference>
<comment type="caution">
    <text evidence="5">The sequence shown here is derived from an EMBL/GenBank/DDBJ whole genome shotgun (WGS) entry which is preliminary data.</text>
</comment>
<dbReference type="SUPFAM" id="SSF46785">
    <property type="entry name" value="Winged helix' DNA-binding domain"/>
    <property type="match status" value="1"/>
</dbReference>
<evidence type="ECO:0000259" key="4">
    <source>
        <dbReference type="PROSITE" id="PS50042"/>
    </source>
</evidence>